<dbReference type="PANTHER" id="PTHR31087:SF22">
    <property type="entry name" value="PROTEIN LURP-ONE-RELATED 8"/>
    <property type="match status" value="1"/>
</dbReference>
<accession>A0A498HC12</accession>
<dbReference type="InterPro" id="IPR025659">
    <property type="entry name" value="Tubby-like_C"/>
</dbReference>
<sequence length="218" mass="24952">MSIRDCYVAGNSNVIIFTVGFTLFQDLRFCASTFGAVCGNRHKKICRFSFIFSYLHRESAETQEPNTYISHSFLLYPLTNPHRKTIIHSLPYEDNCVVYDRETEVNPRFCATKHVNILKNKCLAHMTSANNYKGSGSWKGCTRRCTVYDSKMRRVAKIKMNEAVGGVAMRVDVFRLIVQLDMDTAVAMSLVILLDQMYRTLRHNYLVAVLEVDSAKKP</sequence>
<dbReference type="EMBL" id="RDQH01000343">
    <property type="protein sequence ID" value="RXH69008.1"/>
    <property type="molecule type" value="Genomic_DNA"/>
</dbReference>
<evidence type="ECO:0000313" key="2">
    <source>
        <dbReference type="EMBL" id="RXH69008.1"/>
    </source>
</evidence>
<protein>
    <submittedName>
        <fullName evidence="2">Uncharacterized protein</fullName>
    </submittedName>
</protein>
<gene>
    <name evidence="2" type="ORF">DVH24_031341</name>
</gene>
<keyword evidence="3" id="KW-1185">Reference proteome</keyword>
<evidence type="ECO:0000256" key="1">
    <source>
        <dbReference type="ARBA" id="ARBA00005437"/>
    </source>
</evidence>
<dbReference type="Pfam" id="PF04525">
    <property type="entry name" value="LOR"/>
    <property type="match status" value="1"/>
</dbReference>
<evidence type="ECO:0000313" key="3">
    <source>
        <dbReference type="Proteomes" id="UP000290289"/>
    </source>
</evidence>
<dbReference type="PANTHER" id="PTHR31087">
    <property type="match status" value="1"/>
</dbReference>
<dbReference type="InterPro" id="IPR038595">
    <property type="entry name" value="LOR_sf"/>
</dbReference>
<dbReference type="Proteomes" id="UP000290289">
    <property type="component" value="Chromosome 17"/>
</dbReference>
<organism evidence="2 3">
    <name type="scientific">Malus domestica</name>
    <name type="common">Apple</name>
    <name type="synonym">Pyrus malus</name>
    <dbReference type="NCBI Taxonomy" id="3750"/>
    <lineage>
        <taxon>Eukaryota</taxon>
        <taxon>Viridiplantae</taxon>
        <taxon>Streptophyta</taxon>
        <taxon>Embryophyta</taxon>
        <taxon>Tracheophyta</taxon>
        <taxon>Spermatophyta</taxon>
        <taxon>Magnoliopsida</taxon>
        <taxon>eudicotyledons</taxon>
        <taxon>Gunneridae</taxon>
        <taxon>Pentapetalae</taxon>
        <taxon>rosids</taxon>
        <taxon>fabids</taxon>
        <taxon>Rosales</taxon>
        <taxon>Rosaceae</taxon>
        <taxon>Amygdaloideae</taxon>
        <taxon>Maleae</taxon>
        <taxon>Malus</taxon>
    </lineage>
</organism>
<dbReference type="Gene3D" id="2.40.160.200">
    <property type="entry name" value="LURP1-related"/>
    <property type="match status" value="1"/>
</dbReference>
<name>A0A498HC12_MALDO</name>
<dbReference type="SUPFAM" id="SSF54518">
    <property type="entry name" value="Tubby C-terminal domain-like"/>
    <property type="match status" value="1"/>
</dbReference>
<comment type="caution">
    <text evidence="2">The sequence shown here is derived from an EMBL/GenBank/DDBJ whole genome shotgun (WGS) entry which is preliminary data.</text>
</comment>
<dbReference type="AlphaFoldDB" id="A0A498HC12"/>
<reference evidence="2 3" key="1">
    <citation type="submission" date="2018-10" db="EMBL/GenBank/DDBJ databases">
        <title>A high-quality apple genome assembly.</title>
        <authorList>
            <person name="Hu J."/>
        </authorList>
    </citation>
    <scope>NUCLEOTIDE SEQUENCE [LARGE SCALE GENOMIC DNA]</scope>
    <source>
        <strain evidence="3">cv. HFTH1</strain>
        <tissue evidence="2">Young leaf</tissue>
    </source>
</reference>
<dbReference type="InterPro" id="IPR007612">
    <property type="entry name" value="LOR"/>
</dbReference>
<proteinExistence type="inferred from homology"/>
<comment type="similarity">
    <text evidence="1">Belongs to the LOR family.</text>
</comment>